<protein>
    <submittedName>
        <fullName evidence="1">DUF45 domain-containing protein</fullName>
    </submittedName>
</protein>
<sequence length="210" mass="24956">MPTWNDHPVAVVRKPHNKKIYMRYQDGALVVTAPSFITDEQIRQFLFDNKEWIERQEKKQANTALREGGFLYLFGERYGLKKGESTRIENGTLFYTDETAWKLFIRHYATPRLRARFEQVRLRYGFQAVDLRFGFYRSKWGSCTPARRCISLNVNLAFVPLECVEAIILHELCHLEHPDHSKAFYAAIHRRMPDYDERMARLKDIEIPHF</sequence>
<dbReference type="EMBL" id="SRYG01000002">
    <property type="protein sequence ID" value="TGY67019.1"/>
    <property type="molecule type" value="Genomic_DNA"/>
</dbReference>
<gene>
    <name evidence="1" type="ORF">E5336_00985</name>
</gene>
<evidence type="ECO:0000313" key="2">
    <source>
        <dbReference type="Proteomes" id="UP000308836"/>
    </source>
</evidence>
<reference evidence="1" key="1">
    <citation type="submission" date="2019-04" db="EMBL/GenBank/DDBJ databases">
        <title>Microbes associate with the intestines of laboratory mice.</title>
        <authorList>
            <person name="Navarre W."/>
            <person name="Wong E."/>
            <person name="Huang K."/>
            <person name="Tropini C."/>
            <person name="Ng K."/>
            <person name="Yu B."/>
        </authorList>
    </citation>
    <scope>NUCLEOTIDE SEQUENCE</scope>
    <source>
        <strain evidence="1">NM09_H32</strain>
    </source>
</reference>
<proteinExistence type="predicted"/>
<dbReference type="Proteomes" id="UP000308836">
    <property type="component" value="Unassembled WGS sequence"/>
</dbReference>
<evidence type="ECO:0000313" key="1">
    <source>
        <dbReference type="EMBL" id="TGY67019.1"/>
    </source>
</evidence>
<name>A0AC61R9M8_9FIRM</name>
<organism evidence="1 2">
    <name type="scientific">Dubosiella muris</name>
    <dbReference type="NCBI Taxonomy" id="3038133"/>
    <lineage>
        <taxon>Bacteria</taxon>
        <taxon>Bacillati</taxon>
        <taxon>Bacillota</taxon>
        <taxon>Erysipelotrichia</taxon>
        <taxon>Erysipelotrichales</taxon>
        <taxon>Erysipelotrichaceae</taxon>
        <taxon>Dubosiella</taxon>
    </lineage>
</organism>
<keyword evidence="2" id="KW-1185">Reference proteome</keyword>
<accession>A0AC61R9M8</accession>
<comment type="caution">
    <text evidence="1">The sequence shown here is derived from an EMBL/GenBank/DDBJ whole genome shotgun (WGS) entry which is preliminary data.</text>
</comment>